<feature type="compositionally biased region" description="Basic and acidic residues" evidence="1">
    <location>
        <begin position="1"/>
        <end position="13"/>
    </location>
</feature>
<evidence type="ECO:0000256" key="1">
    <source>
        <dbReference type="SAM" id="MobiDB-lite"/>
    </source>
</evidence>
<dbReference type="EMBL" id="KL142399">
    <property type="protein sequence ID" value="KDR70021.1"/>
    <property type="molecule type" value="Genomic_DNA"/>
</dbReference>
<dbReference type="Proteomes" id="UP000027222">
    <property type="component" value="Unassembled WGS sequence"/>
</dbReference>
<dbReference type="HOGENOM" id="CLU_1219762_0_0_1"/>
<evidence type="ECO:0000313" key="2">
    <source>
        <dbReference type="EMBL" id="KDR70021.1"/>
    </source>
</evidence>
<keyword evidence="3" id="KW-1185">Reference proteome</keyword>
<proteinExistence type="predicted"/>
<protein>
    <submittedName>
        <fullName evidence="2">Uncharacterized protein</fullName>
    </submittedName>
</protein>
<name>A0A067SGK8_GALM3</name>
<sequence>MPSKDKETKETSLTHRTQRSCPPSPPGPLATPLISLKKCSEHICPPLLELPAAQGTLAPPRGGQGRSRSCVVAGVVQRRDGLRLEPTVVRVGIQILMGRRSVVRSYIAVVVPVVQVKNRSHDPAKRERRTWCAAKTRAWAKVGIQQHECRRGRGLRGQEGHRTGRMLTRPNRFHSLTPFLWMIQKTEARGQLWKLRANADGSKVLQVPCHNLHPFELAEICQSYSHK</sequence>
<gene>
    <name evidence="2" type="ORF">GALMADRAFT_255388</name>
</gene>
<accession>A0A067SGK8</accession>
<organism evidence="2 3">
    <name type="scientific">Galerina marginata (strain CBS 339.88)</name>
    <dbReference type="NCBI Taxonomy" id="685588"/>
    <lineage>
        <taxon>Eukaryota</taxon>
        <taxon>Fungi</taxon>
        <taxon>Dikarya</taxon>
        <taxon>Basidiomycota</taxon>
        <taxon>Agaricomycotina</taxon>
        <taxon>Agaricomycetes</taxon>
        <taxon>Agaricomycetidae</taxon>
        <taxon>Agaricales</taxon>
        <taxon>Agaricineae</taxon>
        <taxon>Strophariaceae</taxon>
        <taxon>Galerina</taxon>
    </lineage>
</organism>
<evidence type="ECO:0000313" key="3">
    <source>
        <dbReference type="Proteomes" id="UP000027222"/>
    </source>
</evidence>
<feature type="region of interest" description="Disordered" evidence="1">
    <location>
        <begin position="1"/>
        <end position="29"/>
    </location>
</feature>
<reference evidence="3" key="1">
    <citation type="journal article" date="2014" name="Proc. Natl. Acad. Sci. U.S.A.">
        <title>Extensive sampling of basidiomycete genomes demonstrates inadequacy of the white-rot/brown-rot paradigm for wood decay fungi.</title>
        <authorList>
            <person name="Riley R."/>
            <person name="Salamov A.A."/>
            <person name="Brown D.W."/>
            <person name="Nagy L.G."/>
            <person name="Floudas D."/>
            <person name="Held B.W."/>
            <person name="Levasseur A."/>
            <person name="Lombard V."/>
            <person name="Morin E."/>
            <person name="Otillar R."/>
            <person name="Lindquist E.A."/>
            <person name="Sun H."/>
            <person name="LaButti K.M."/>
            <person name="Schmutz J."/>
            <person name="Jabbour D."/>
            <person name="Luo H."/>
            <person name="Baker S.E."/>
            <person name="Pisabarro A.G."/>
            <person name="Walton J.D."/>
            <person name="Blanchette R.A."/>
            <person name="Henrissat B."/>
            <person name="Martin F."/>
            <person name="Cullen D."/>
            <person name="Hibbett D.S."/>
            <person name="Grigoriev I.V."/>
        </authorList>
    </citation>
    <scope>NUCLEOTIDE SEQUENCE [LARGE SCALE GENOMIC DNA]</scope>
    <source>
        <strain evidence="3">CBS 339.88</strain>
    </source>
</reference>
<dbReference type="AlphaFoldDB" id="A0A067SGK8"/>